<keyword evidence="7 11" id="KW-0597">Phosphoprotein</keyword>
<protein>
    <recommendedName>
        <fullName evidence="11 12">Acyl carrier protein</fullName>
        <shortName evidence="11">ACP</shortName>
    </recommendedName>
</protein>
<evidence type="ECO:0000256" key="5">
    <source>
        <dbReference type="ARBA" id="ARBA00022490"/>
    </source>
</evidence>
<sequence>MAIAEEQVIAGIAEIIEEVTGIDAAEVTLEKSFVDDLDIDSLSMVEIAVQLEDKYGVSIPDEEVSNLKSVGDAVDYVQRMELDNAELAVELKTKYDGSADK</sequence>
<evidence type="ECO:0000256" key="7">
    <source>
        <dbReference type="ARBA" id="ARBA00022553"/>
    </source>
</evidence>
<evidence type="ECO:0000256" key="10">
    <source>
        <dbReference type="ARBA" id="ARBA00023160"/>
    </source>
</evidence>
<evidence type="ECO:0000256" key="2">
    <source>
        <dbReference type="ARBA" id="ARBA00004496"/>
    </source>
</evidence>
<evidence type="ECO:0000256" key="11">
    <source>
        <dbReference type="HAMAP-Rule" id="MF_01217"/>
    </source>
</evidence>
<gene>
    <name evidence="15" type="primary">acpM</name>
    <name evidence="11" type="synonym">acpP</name>
    <name evidence="15" type="ORF">WDS16_25395</name>
</gene>
<evidence type="ECO:0000256" key="6">
    <source>
        <dbReference type="ARBA" id="ARBA00022516"/>
    </source>
</evidence>
<comment type="function">
    <text evidence="11 13">Carrier of the growing fatty acid chain in fatty acid biosynthesis.</text>
</comment>
<feature type="modified residue" description="O-(pantetheine 4'-phosphoryl)serine" evidence="11">
    <location>
        <position position="41"/>
    </location>
</feature>
<dbReference type="Pfam" id="PF00550">
    <property type="entry name" value="PP-binding"/>
    <property type="match status" value="1"/>
</dbReference>
<comment type="pathway">
    <text evidence="11 13">Lipid metabolism; fatty acid biosynthesis.</text>
</comment>
<keyword evidence="16" id="KW-1185">Reference proteome</keyword>
<dbReference type="Proteomes" id="UP001432000">
    <property type="component" value="Chromosome"/>
</dbReference>
<dbReference type="RefSeq" id="WP_338888719.1">
    <property type="nucleotide sequence ID" value="NZ_CP147846.1"/>
</dbReference>
<accession>A0ABZ2PH61</accession>
<organism evidence="15 16">
    <name type="scientific">Rhodococcus sovatensis</name>
    <dbReference type="NCBI Taxonomy" id="1805840"/>
    <lineage>
        <taxon>Bacteria</taxon>
        <taxon>Bacillati</taxon>
        <taxon>Actinomycetota</taxon>
        <taxon>Actinomycetes</taxon>
        <taxon>Mycobacteriales</taxon>
        <taxon>Nocardiaceae</taxon>
        <taxon>Rhodococcus</taxon>
    </lineage>
</organism>
<dbReference type="NCBIfam" id="TIGR00517">
    <property type="entry name" value="acyl_carrier"/>
    <property type="match status" value="1"/>
</dbReference>
<dbReference type="SUPFAM" id="SSF47336">
    <property type="entry name" value="ACP-like"/>
    <property type="match status" value="1"/>
</dbReference>
<comment type="function">
    <text evidence="1">Acyl carrier protein involved in meromycolate extension.</text>
</comment>
<evidence type="ECO:0000256" key="13">
    <source>
        <dbReference type="RuleBase" id="RU003545"/>
    </source>
</evidence>
<evidence type="ECO:0000313" key="15">
    <source>
        <dbReference type="EMBL" id="WXG68484.1"/>
    </source>
</evidence>
<dbReference type="EMBL" id="CP147846">
    <property type="protein sequence ID" value="WXG68484.1"/>
    <property type="molecule type" value="Genomic_DNA"/>
</dbReference>
<dbReference type="HAMAP" id="MF_01217">
    <property type="entry name" value="Acyl_carrier"/>
    <property type="match status" value="1"/>
</dbReference>
<dbReference type="InterPro" id="IPR003231">
    <property type="entry name" value="ACP"/>
</dbReference>
<evidence type="ECO:0000256" key="12">
    <source>
        <dbReference type="NCBIfam" id="TIGR00517"/>
    </source>
</evidence>
<keyword evidence="5 11" id="KW-0963">Cytoplasm</keyword>
<evidence type="ECO:0000256" key="4">
    <source>
        <dbReference type="ARBA" id="ARBA00022450"/>
    </source>
</evidence>
<comment type="subcellular location">
    <subcellularLocation>
        <location evidence="2 11">Cytoplasm</location>
    </subcellularLocation>
</comment>
<proteinExistence type="inferred from homology"/>
<keyword evidence="4 11" id="KW-0596">Phosphopantetheine</keyword>
<dbReference type="InterPro" id="IPR053393">
    <property type="entry name" value="Meromycolate-ACP"/>
</dbReference>
<dbReference type="InterPro" id="IPR009081">
    <property type="entry name" value="PP-bd_ACP"/>
</dbReference>
<dbReference type="NCBIfam" id="NF002147">
    <property type="entry name" value="PRK00982.1-1"/>
    <property type="match status" value="1"/>
</dbReference>
<feature type="domain" description="Carrier" evidence="14">
    <location>
        <begin position="3"/>
        <end position="81"/>
    </location>
</feature>
<keyword evidence="10 11" id="KW-0275">Fatty acid biosynthesis</keyword>
<evidence type="ECO:0000256" key="9">
    <source>
        <dbReference type="ARBA" id="ARBA00023098"/>
    </source>
</evidence>
<dbReference type="PANTHER" id="PTHR20863">
    <property type="entry name" value="ACYL CARRIER PROTEIN"/>
    <property type="match status" value="1"/>
</dbReference>
<dbReference type="Gene3D" id="1.10.1200.10">
    <property type="entry name" value="ACP-like"/>
    <property type="match status" value="1"/>
</dbReference>
<keyword evidence="6 11" id="KW-0444">Lipid biosynthesis</keyword>
<dbReference type="InterPro" id="IPR036736">
    <property type="entry name" value="ACP-like_sf"/>
</dbReference>
<name>A0ABZ2PH61_9NOCA</name>
<dbReference type="PANTHER" id="PTHR20863:SF76">
    <property type="entry name" value="CARRIER DOMAIN-CONTAINING PROTEIN"/>
    <property type="match status" value="1"/>
</dbReference>
<evidence type="ECO:0000256" key="3">
    <source>
        <dbReference type="ARBA" id="ARBA00010930"/>
    </source>
</evidence>
<evidence type="ECO:0000256" key="1">
    <source>
        <dbReference type="ARBA" id="ARBA00002580"/>
    </source>
</evidence>
<dbReference type="NCBIfam" id="NF040636">
    <property type="entry name" value="AcpM"/>
    <property type="match status" value="1"/>
</dbReference>
<comment type="PTM">
    <text evidence="13">4'-phosphopantetheine is transferred from CoA to a specific serine of apo-ACP by acpS.</text>
</comment>
<keyword evidence="8 11" id="KW-0276">Fatty acid metabolism</keyword>
<comment type="PTM">
    <text evidence="11">4'-phosphopantetheine is transferred from CoA to a specific serine of apo-ACP by AcpS. This modification is essential for activity because fatty acids are bound in thioester linkage to the sulfhydryl of the prosthetic group.</text>
</comment>
<dbReference type="NCBIfam" id="NF002150">
    <property type="entry name" value="PRK00982.1-4"/>
    <property type="match status" value="1"/>
</dbReference>
<dbReference type="NCBIfam" id="NF002148">
    <property type="entry name" value="PRK00982.1-2"/>
    <property type="match status" value="1"/>
</dbReference>
<reference evidence="15 16" key="1">
    <citation type="submission" date="2024-03" db="EMBL/GenBank/DDBJ databases">
        <title>Natural products discovery in diverse microorganisms through a two-stage MS feature dereplication strategy.</title>
        <authorList>
            <person name="Zhang R."/>
        </authorList>
    </citation>
    <scope>NUCLEOTIDE SEQUENCE [LARGE SCALE GENOMIC DNA]</scope>
    <source>
        <strain evidence="15 16">18930</strain>
    </source>
</reference>
<evidence type="ECO:0000256" key="8">
    <source>
        <dbReference type="ARBA" id="ARBA00022832"/>
    </source>
</evidence>
<dbReference type="PROSITE" id="PS50075">
    <property type="entry name" value="CARRIER"/>
    <property type="match status" value="1"/>
</dbReference>
<comment type="similarity">
    <text evidence="3 11">Belongs to the acyl carrier protein (ACP) family.</text>
</comment>
<evidence type="ECO:0000313" key="16">
    <source>
        <dbReference type="Proteomes" id="UP001432000"/>
    </source>
</evidence>
<keyword evidence="9 11" id="KW-0443">Lipid metabolism</keyword>
<evidence type="ECO:0000259" key="14">
    <source>
        <dbReference type="PROSITE" id="PS50075"/>
    </source>
</evidence>